<proteinExistence type="predicted"/>
<protein>
    <submittedName>
        <fullName evidence="2">Uncharacterized protein</fullName>
    </submittedName>
</protein>
<feature type="compositionally biased region" description="Low complexity" evidence="1">
    <location>
        <begin position="1"/>
        <end position="16"/>
    </location>
</feature>
<feature type="compositionally biased region" description="Basic and acidic residues" evidence="1">
    <location>
        <begin position="44"/>
        <end position="55"/>
    </location>
</feature>
<name>A0A5E4R769_9NEOP</name>
<dbReference type="Proteomes" id="UP000324832">
    <property type="component" value="Unassembled WGS sequence"/>
</dbReference>
<dbReference type="AlphaFoldDB" id="A0A5E4R769"/>
<evidence type="ECO:0000256" key="1">
    <source>
        <dbReference type="SAM" id="MobiDB-lite"/>
    </source>
</evidence>
<keyword evidence="3" id="KW-1185">Reference proteome</keyword>
<gene>
    <name evidence="2" type="ORF">LSINAPIS_LOCUS15584</name>
</gene>
<reference evidence="2 3" key="1">
    <citation type="submission" date="2017-07" db="EMBL/GenBank/DDBJ databases">
        <authorList>
            <person name="Talla V."/>
            <person name="Backstrom N."/>
        </authorList>
    </citation>
    <scope>NUCLEOTIDE SEQUENCE [LARGE SCALE GENOMIC DNA]</scope>
</reference>
<sequence>MAAVLAAARVPAALARGPQRPSSHARRSQRAPAQPGLHVQEPSRALHEPPCEHAHWPAHPTPNVPSGHVSKHYQTEIRF</sequence>
<dbReference type="EMBL" id="FZQP02007087">
    <property type="protein sequence ID" value="VVD06173.1"/>
    <property type="molecule type" value="Genomic_DNA"/>
</dbReference>
<feature type="region of interest" description="Disordered" evidence="1">
    <location>
        <begin position="1"/>
        <end position="79"/>
    </location>
</feature>
<evidence type="ECO:0000313" key="2">
    <source>
        <dbReference type="EMBL" id="VVD06173.1"/>
    </source>
</evidence>
<evidence type="ECO:0000313" key="3">
    <source>
        <dbReference type="Proteomes" id="UP000324832"/>
    </source>
</evidence>
<accession>A0A5E4R769</accession>
<organism evidence="2 3">
    <name type="scientific">Leptidea sinapis</name>
    <dbReference type="NCBI Taxonomy" id="189913"/>
    <lineage>
        <taxon>Eukaryota</taxon>
        <taxon>Metazoa</taxon>
        <taxon>Ecdysozoa</taxon>
        <taxon>Arthropoda</taxon>
        <taxon>Hexapoda</taxon>
        <taxon>Insecta</taxon>
        <taxon>Pterygota</taxon>
        <taxon>Neoptera</taxon>
        <taxon>Endopterygota</taxon>
        <taxon>Lepidoptera</taxon>
        <taxon>Glossata</taxon>
        <taxon>Ditrysia</taxon>
        <taxon>Papilionoidea</taxon>
        <taxon>Pieridae</taxon>
        <taxon>Dismorphiinae</taxon>
        <taxon>Leptidea</taxon>
    </lineage>
</organism>